<comment type="caution">
    <text evidence="2">The sequence shown here is derived from an EMBL/GenBank/DDBJ whole genome shotgun (WGS) entry which is preliminary data.</text>
</comment>
<dbReference type="Proteomes" id="UP000011607">
    <property type="component" value="Unassembled WGS sequence"/>
</dbReference>
<sequence>MKRRSFIVAAGGVAAGGLTLGTGAFSTVEAERTVEVEIAHDAEAYLSIEFGPEVSEISEQFTEDVGNQIALDINSLANVDGTGDGANMGAVTTFDELFRITNAGSDGEDVYFWAEFPEDDDETLLEDIFLYPESDNGSRLEGDEEQLELATGEQAYIGLAVEKDSGDTTPAYDPDDPVVLHADTDGPS</sequence>
<reference evidence="2 3" key="1">
    <citation type="journal article" date="2014" name="PLoS Genet.">
        <title>Phylogenetically driven sequencing of extremely halophilic archaea reveals strategies for static and dynamic osmo-response.</title>
        <authorList>
            <person name="Becker E.A."/>
            <person name="Seitzer P.M."/>
            <person name="Tritt A."/>
            <person name="Larsen D."/>
            <person name="Krusor M."/>
            <person name="Yao A.I."/>
            <person name="Wu D."/>
            <person name="Madern D."/>
            <person name="Eisen J.A."/>
            <person name="Darling A.E."/>
            <person name="Facciotti M.T."/>
        </authorList>
    </citation>
    <scope>NUCLEOTIDE SEQUENCE [LARGE SCALE GENOMIC DNA]</scope>
    <source>
        <strain evidence="2 3">JCM 10879</strain>
    </source>
</reference>
<evidence type="ECO:0000256" key="1">
    <source>
        <dbReference type="SAM" id="MobiDB-lite"/>
    </source>
</evidence>
<dbReference type="RefSeq" id="WP_006673839.1">
    <property type="nucleotide sequence ID" value="NZ_AOMA01000146.1"/>
</dbReference>
<evidence type="ECO:0000313" key="2">
    <source>
        <dbReference type="EMBL" id="EMA32373.1"/>
    </source>
</evidence>
<dbReference type="eggNOG" id="arCOG02696">
    <property type="taxonomic scope" value="Archaea"/>
</dbReference>
<feature type="region of interest" description="Disordered" evidence="1">
    <location>
        <begin position="163"/>
        <end position="188"/>
    </location>
</feature>
<keyword evidence="3" id="KW-1185">Reference proteome</keyword>
<dbReference type="AlphaFoldDB" id="M0LH13"/>
<evidence type="ECO:0008006" key="4">
    <source>
        <dbReference type="Google" id="ProtNLM"/>
    </source>
</evidence>
<gene>
    <name evidence="2" type="ORF">C446_14714</name>
</gene>
<dbReference type="EMBL" id="AOMA01000146">
    <property type="protein sequence ID" value="EMA32373.1"/>
    <property type="molecule type" value="Genomic_DNA"/>
</dbReference>
<proteinExistence type="predicted"/>
<accession>M0LH13</accession>
<name>M0LH13_9EURY</name>
<organism evidence="2 3">
    <name type="scientific">Halobiforma nitratireducens JCM 10879</name>
    <dbReference type="NCBI Taxonomy" id="1227454"/>
    <lineage>
        <taxon>Archaea</taxon>
        <taxon>Methanobacteriati</taxon>
        <taxon>Methanobacteriota</taxon>
        <taxon>Stenosarchaea group</taxon>
        <taxon>Halobacteria</taxon>
        <taxon>Halobacteriales</taxon>
        <taxon>Natrialbaceae</taxon>
        <taxon>Halobiforma</taxon>
    </lineage>
</organism>
<protein>
    <recommendedName>
        <fullName evidence="4">DUF1102 domain-containing protein</fullName>
    </recommendedName>
</protein>
<evidence type="ECO:0000313" key="3">
    <source>
        <dbReference type="Proteomes" id="UP000011607"/>
    </source>
</evidence>
<dbReference type="OrthoDB" id="206019at2157"/>